<evidence type="ECO:0000256" key="1">
    <source>
        <dbReference type="SAM" id="MobiDB-lite"/>
    </source>
</evidence>
<reference evidence="2 3" key="1">
    <citation type="journal article" date="2020" name="Int. J. Syst. Evol. Microbiol.">
        <title>Reclassification of Streptomyces castelarensis and Streptomyces sporoclivatus as later heterotypic synonyms of Streptomyces antimycoticus.</title>
        <authorList>
            <person name="Komaki H."/>
            <person name="Tamura T."/>
        </authorList>
    </citation>
    <scope>NUCLEOTIDE SEQUENCE [LARGE SCALE GENOMIC DNA]</scope>
    <source>
        <strain evidence="2 3">NBRC 13459</strain>
    </source>
</reference>
<proteinExistence type="predicted"/>
<dbReference type="AlphaFoldDB" id="A0A4D4L9W3"/>
<keyword evidence="3" id="KW-1185">Reference proteome</keyword>
<dbReference type="Proteomes" id="UP000301309">
    <property type="component" value="Unassembled WGS sequence"/>
</dbReference>
<sequence length="137" mass="14471">MRGVCTDPYAGKPLLESARRCSLEEVKHVVARRGSSGPDPVALVEIDLYGDLMIAASSADEDRLSTDRIDEVLRVQADRSDSAEGATGAKGNGKGAEDRRRSEKVKRPEEAKRPGKAKGAEEAKAAPEADAGSPDAP</sequence>
<dbReference type="EMBL" id="BJHW01000001">
    <property type="protein sequence ID" value="GDY55407.1"/>
    <property type="molecule type" value="Genomic_DNA"/>
</dbReference>
<name>A0A4D4L9W3_STRVO</name>
<accession>A0A4D4L9W3</accession>
<protein>
    <submittedName>
        <fullName evidence="2">Uncharacterized protein</fullName>
    </submittedName>
</protein>
<evidence type="ECO:0000313" key="3">
    <source>
        <dbReference type="Proteomes" id="UP000301309"/>
    </source>
</evidence>
<feature type="compositionally biased region" description="Low complexity" evidence="1">
    <location>
        <begin position="128"/>
        <end position="137"/>
    </location>
</feature>
<feature type="region of interest" description="Disordered" evidence="1">
    <location>
        <begin position="74"/>
        <end position="137"/>
    </location>
</feature>
<evidence type="ECO:0000313" key="2">
    <source>
        <dbReference type="EMBL" id="GDY55407.1"/>
    </source>
</evidence>
<comment type="caution">
    <text evidence="2">The sequence shown here is derived from an EMBL/GenBank/DDBJ whole genome shotgun (WGS) entry which is preliminary data.</text>
</comment>
<organism evidence="2 3">
    <name type="scientific">Streptomyces violaceusniger</name>
    <dbReference type="NCBI Taxonomy" id="68280"/>
    <lineage>
        <taxon>Bacteria</taxon>
        <taxon>Bacillati</taxon>
        <taxon>Actinomycetota</taxon>
        <taxon>Actinomycetes</taxon>
        <taxon>Kitasatosporales</taxon>
        <taxon>Streptomycetaceae</taxon>
        <taxon>Streptomyces</taxon>
        <taxon>Streptomyces violaceusniger group</taxon>
    </lineage>
</organism>
<feature type="compositionally biased region" description="Basic and acidic residues" evidence="1">
    <location>
        <begin position="95"/>
        <end position="127"/>
    </location>
</feature>
<gene>
    <name evidence="2" type="ORF">SVIO_060300</name>
</gene>